<keyword evidence="1" id="KW-0732">Signal</keyword>
<gene>
    <name evidence="2" type="ORF">SCF082_LOCUS25154</name>
</gene>
<reference evidence="2 3" key="1">
    <citation type="submission" date="2024-02" db="EMBL/GenBank/DDBJ databases">
        <authorList>
            <person name="Chen Y."/>
            <person name="Shah S."/>
            <person name="Dougan E. K."/>
            <person name="Thang M."/>
            <person name="Chan C."/>
        </authorList>
    </citation>
    <scope>NUCLEOTIDE SEQUENCE [LARGE SCALE GENOMIC DNA]</scope>
</reference>
<protein>
    <submittedName>
        <fullName evidence="2">Uncharacterized protein</fullName>
    </submittedName>
</protein>
<dbReference type="EMBL" id="CAXAMM010018791">
    <property type="protein sequence ID" value="CAK9044214.1"/>
    <property type="molecule type" value="Genomic_DNA"/>
</dbReference>
<proteinExistence type="predicted"/>
<comment type="caution">
    <text evidence="2">The sequence shown here is derived from an EMBL/GenBank/DDBJ whole genome shotgun (WGS) entry which is preliminary data.</text>
</comment>
<keyword evidence="3" id="KW-1185">Reference proteome</keyword>
<feature type="signal peptide" evidence="1">
    <location>
        <begin position="1"/>
        <end position="17"/>
    </location>
</feature>
<evidence type="ECO:0000313" key="2">
    <source>
        <dbReference type="EMBL" id="CAK9044214.1"/>
    </source>
</evidence>
<organism evidence="2 3">
    <name type="scientific">Durusdinium trenchii</name>
    <dbReference type="NCBI Taxonomy" id="1381693"/>
    <lineage>
        <taxon>Eukaryota</taxon>
        <taxon>Sar</taxon>
        <taxon>Alveolata</taxon>
        <taxon>Dinophyceae</taxon>
        <taxon>Suessiales</taxon>
        <taxon>Symbiodiniaceae</taxon>
        <taxon>Durusdinium</taxon>
    </lineage>
</organism>
<sequence>MLPLFVQLALVLVHVDAMREDLNGVLPPTEIIQNPAAGTSALESHNEVEEGVDAPDAKQEAHKALIRDCILEKAMGFGKIYKRFGGSWNDELQTKLLEDVVVLEEFEDAQSNHWESLSRQQKVYGYIRQSEVQKKFAQDLKQIRSKLASMGFIYQAANERCKDREDEDSYACLMENVTDGLKDVIQQKLDAEDMLVHDSRGRMSKLVSKASPIFKAAKKTLQESDAQLKKAGIKWSKLKKSCKKETEEKTAQFLEFIGKQMRVTKSSLLNCEEDESKGYCPEGTAPRSGREINLQEGAKWFVIGRFGASGSGMLLFGVVGAIMGISGGPAGMLAGFSLGVEFALATMPSSSIGAAFFAWNAIGPKECACFPRECTLENESGLCVISSAAKAPSENPFGRALPYLSMKCGKVEGKCSLQACERSDFKTEPLPNKMFGKVGKFGEGVYNCLATEPRPAKALAMQTTLPDGQENTAITRKAVFESLGIQPKADPKEDPKAK</sequence>
<dbReference type="Proteomes" id="UP001642464">
    <property type="component" value="Unassembled WGS sequence"/>
</dbReference>
<evidence type="ECO:0000256" key="1">
    <source>
        <dbReference type="SAM" id="SignalP"/>
    </source>
</evidence>
<accession>A0ABP0M1Y7</accession>
<name>A0ABP0M1Y7_9DINO</name>
<feature type="chain" id="PRO_5045280869" evidence="1">
    <location>
        <begin position="18"/>
        <end position="498"/>
    </location>
</feature>
<evidence type="ECO:0000313" key="3">
    <source>
        <dbReference type="Proteomes" id="UP001642464"/>
    </source>
</evidence>